<dbReference type="Pfam" id="PF02482">
    <property type="entry name" value="Ribosomal_S30AE"/>
    <property type="match status" value="1"/>
</dbReference>
<dbReference type="eggNOG" id="COG1544">
    <property type="taxonomic scope" value="Bacteria"/>
</dbReference>
<evidence type="ECO:0000313" key="7">
    <source>
        <dbReference type="EMBL" id="KFX68436.1"/>
    </source>
</evidence>
<dbReference type="STRING" id="1395571.TMS3_0119535"/>
<dbReference type="InterPro" id="IPR050574">
    <property type="entry name" value="HPF/YfiA_ribosome-assoc"/>
</dbReference>
<dbReference type="FunFam" id="3.30.160.100:FF:000001">
    <property type="entry name" value="Ribosome hibernation promoting factor"/>
    <property type="match status" value="1"/>
</dbReference>
<accession>A0A0A1YHB7</accession>
<evidence type="ECO:0000256" key="3">
    <source>
        <dbReference type="ARBA" id="ARBA00038695"/>
    </source>
</evidence>
<keyword evidence="8" id="KW-1185">Reference proteome</keyword>
<protein>
    <recommendedName>
        <fullName evidence="4">Ribosome hibernation promoting factor</fullName>
    </recommendedName>
    <alternativeName>
        <fullName evidence="5">Hibernation factor HPF</fullName>
    </alternativeName>
</protein>
<dbReference type="AlphaFoldDB" id="A0A0A1YHB7"/>
<sequence length="102" mass="11746">MQVNISGHQLDVTDALRDYIDEKLSRLERHFDKITNVQVTMEVEKLKQKIEATLHIAGGEVVANAEHDDMYAAIDLLTDKLDRQLIKHKEKHLDRQQGAMAR</sequence>
<evidence type="ECO:0000256" key="2">
    <source>
        <dbReference type="ARBA" id="ARBA00038434"/>
    </source>
</evidence>
<dbReference type="RefSeq" id="WP_025166887.1">
    <property type="nucleotide sequence ID" value="NZ_AWSQ01000006.1"/>
</dbReference>
<evidence type="ECO:0000313" key="8">
    <source>
        <dbReference type="Proteomes" id="UP000030063"/>
    </source>
</evidence>
<dbReference type="OrthoDB" id="9795980at2"/>
<dbReference type="Gene3D" id="3.30.160.100">
    <property type="entry name" value="Ribosome hibernation promotion factor-like"/>
    <property type="match status" value="1"/>
</dbReference>
<evidence type="ECO:0000256" key="1">
    <source>
        <dbReference type="ARBA" id="ARBA00022845"/>
    </source>
</evidence>
<reference evidence="7 8" key="1">
    <citation type="journal article" date="2014" name="Genome Announc.">
        <title>Draft Genome Sequence of Petroleum Oil-Degrading Marine Bacterium Pseudomonas taeanensis Strain MS-3, Isolated from a Crude Oil-Contaminated Seashore.</title>
        <authorList>
            <person name="Lee S.Y."/>
            <person name="Kim S.H."/>
            <person name="Lee D.G."/>
            <person name="Shin S."/>
            <person name="Yun S.H."/>
            <person name="Choi C.W."/>
            <person name="Chung Y.H."/>
            <person name="Choi J.S."/>
            <person name="Kahng H.Y."/>
            <person name="Kim S.I."/>
        </authorList>
    </citation>
    <scope>NUCLEOTIDE SEQUENCE [LARGE SCALE GENOMIC DNA]</scope>
    <source>
        <strain evidence="7 8">MS-3</strain>
    </source>
</reference>
<name>A0A0A1YHB7_9PSED</name>
<dbReference type="CDD" id="cd00552">
    <property type="entry name" value="RaiA"/>
    <property type="match status" value="1"/>
</dbReference>
<evidence type="ECO:0000256" key="5">
    <source>
        <dbReference type="ARBA" id="ARBA00041319"/>
    </source>
</evidence>
<dbReference type="PANTHER" id="PTHR33231">
    <property type="entry name" value="30S RIBOSOMAL PROTEIN"/>
    <property type="match status" value="1"/>
</dbReference>
<proteinExistence type="inferred from homology"/>
<dbReference type="GO" id="GO:0022627">
    <property type="term" value="C:cytosolic small ribosomal subunit"/>
    <property type="evidence" value="ECO:0007669"/>
    <property type="project" value="TreeGrafter"/>
</dbReference>
<evidence type="ECO:0000256" key="6">
    <source>
        <dbReference type="ARBA" id="ARBA00055287"/>
    </source>
</evidence>
<dbReference type="InterPro" id="IPR003489">
    <property type="entry name" value="RHF/RaiA"/>
</dbReference>
<dbReference type="GO" id="GO:0045900">
    <property type="term" value="P:negative regulation of translational elongation"/>
    <property type="evidence" value="ECO:0007669"/>
    <property type="project" value="TreeGrafter"/>
</dbReference>
<dbReference type="SUPFAM" id="SSF69754">
    <property type="entry name" value="Ribosome binding protein Y (YfiA homologue)"/>
    <property type="match status" value="1"/>
</dbReference>
<evidence type="ECO:0000256" key="4">
    <source>
        <dbReference type="ARBA" id="ARBA00041148"/>
    </source>
</evidence>
<keyword evidence="1" id="KW-0810">Translation regulation</keyword>
<dbReference type="InterPro" id="IPR036567">
    <property type="entry name" value="RHF-like"/>
</dbReference>
<dbReference type="Proteomes" id="UP000030063">
    <property type="component" value="Unassembled WGS sequence"/>
</dbReference>
<comment type="similarity">
    <text evidence="2">Belongs to the HPF/YfiA ribosome-associated protein family. Short HPF subfamily.</text>
</comment>
<dbReference type="NCBIfam" id="TIGR00741">
    <property type="entry name" value="yfiA"/>
    <property type="match status" value="1"/>
</dbReference>
<dbReference type="PANTHER" id="PTHR33231:SF1">
    <property type="entry name" value="30S RIBOSOMAL PROTEIN"/>
    <property type="match status" value="1"/>
</dbReference>
<dbReference type="GO" id="GO:0043024">
    <property type="term" value="F:ribosomal small subunit binding"/>
    <property type="evidence" value="ECO:0007669"/>
    <property type="project" value="TreeGrafter"/>
</dbReference>
<comment type="subunit">
    <text evidence="3">Associates exclusively with 100S ribosomes, which are dimers of 70S ribosomes.</text>
</comment>
<comment type="caution">
    <text evidence="7">The sequence shown here is derived from an EMBL/GenBank/DDBJ whole genome shotgun (WGS) entry which is preliminary data.</text>
</comment>
<organism evidence="7 8">
    <name type="scientific">Pseudomonas taeanensis MS-3</name>
    <dbReference type="NCBI Taxonomy" id="1395571"/>
    <lineage>
        <taxon>Bacteria</taxon>
        <taxon>Pseudomonadati</taxon>
        <taxon>Pseudomonadota</taxon>
        <taxon>Gammaproteobacteria</taxon>
        <taxon>Pseudomonadales</taxon>
        <taxon>Pseudomonadaceae</taxon>
        <taxon>Pseudomonas</taxon>
    </lineage>
</organism>
<gene>
    <name evidence="7" type="ORF">TMS3_0119535</name>
</gene>
<dbReference type="EMBL" id="AWSQ01000006">
    <property type="protein sequence ID" value="KFX68436.1"/>
    <property type="molecule type" value="Genomic_DNA"/>
</dbReference>
<comment type="function">
    <text evidence="6">During stationary phase, promotes and stabilizes dimerization of 70S ribosomes by the ribosome modulation factor (RMF), leading to the formation of inactive 100S ribosomes.</text>
</comment>